<dbReference type="KEGG" id="poz:I0K15_14385"/>
<feature type="domain" description="Tyrosine specific protein phosphatases" evidence="3">
    <location>
        <begin position="79"/>
        <end position="143"/>
    </location>
</feature>
<dbReference type="EC" id="3.1.3.48" evidence="1"/>
<dbReference type="FunFam" id="3.90.190.10:FF:000157">
    <property type="entry name" value="Protein-tyrosine phosphatase"/>
    <property type="match status" value="1"/>
</dbReference>
<dbReference type="SUPFAM" id="SSF52799">
    <property type="entry name" value="(Phosphotyrosine protein) phosphatases II"/>
    <property type="match status" value="1"/>
</dbReference>
<dbReference type="InterPro" id="IPR050561">
    <property type="entry name" value="PTP"/>
</dbReference>
<evidence type="ECO:0000313" key="6">
    <source>
        <dbReference type="Proteomes" id="UP000594800"/>
    </source>
</evidence>
<dbReference type="InterPro" id="IPR057023">
    <property type="entry name" value="PTP-SAK"/>
</dbReference>
<keyword evidence="2" id="KW-0378">Hydrolase</keyword>
<dbReference type="Proteomes" id="UP000594800">
    <property type="component" value="Chromosome"/>
</dbReference>
<evidence type="ECO:0000256" key="1">
    <source>
        <dbReference type="ARBA" id="ARBA00013064"/>
    </source>
</evidence>
<gene>
    <name evidence="5" type="ORF">I0K15_14385</name>
</gene>
<dbReference type="PROSITE" id="PS50056">
    <property type="entry name" value="TYR_PHOSPHATASE_2"/>
    <property type="match status" value="1"/>
</dbReference>
<dbReference type="InterPro" id="IPR000387">
    <property type="entry name" value="Tyr_Pase_dom"/>
</dbReference>
<dbReference type="Gene3D" id="3.90.190.10">
    <property type="entry name" value="Protein tyrosine phosphatase superfamily"/>
    <property type="match status" value="1"/>
</dbReference>
<dbReference type="RefSeq" id="WP_196102197.1">
    <property type="nucleotide sequence ID" value="NZ_CP064942.1"/>
</dbReference>
<name>A0A7S9QCD3_9RHOB</name>
<dbReference type="GO" id="GO:0004725">
    <property type="term" value="F:protein tyrosine phosphatase activity"/>
    <property type="evidence" value="ECO:0007669"/>
    <property type="project" value="UniProtKB-EC"/>
</dbReference>
<dbReference type="PANTHER" id="PTHR23339">
    <property type="entry name" value="TYROSINE SPECIFIC PROTEIN PHOSPHATASE AND DUAL SPECIFICITY PROTEIN PHOSPHATASE"/>
    <property type="match status" value="1"/>
</dbReference>
<accession>A0A7S9QCD3</accession>
<sequence length="148" mass="16100">MIWTVEAPPGRIGIMGVPRSAEDIERIVDWDAGMVLSMTTAAEMPITLSQPLSDHGIGWEHLPIPDWRAPPAEVQALWRDVGPRVHAVLDDGKGVIVHCRGGCGRSGMMALRLLVERGEAASKALDRIRKVRPCAVETDAQYSWAAAV</sequence>
<evidence type="ECO:0000259" key="3">
    <source>
        <dbReference type="PROSITE" id="PS50056"/>
    </source>
</evidence>
<dbReference type="AlphaFoldDB" id="A0A7S9QCD3"/>
<dbReference type="InterPro" id="IPR016130">
    <property type="entry name" value="Tyr_Pase_AS"/>
</dbReference>
<dbReference type="PROSITE" id="PS50206">
    <property type="entry name" value="RHODANESE_3"/>
    <property type="match status" value="1"/>
</dbReference>
<keyword evidence="6" id="KW-1185">Reference proteome</keyword>
<reference evidence="5 6" key="1">
    <citation type="submission" date="2020-11" db="EMBL/GenBank/DDBJ databases">
        <title>Description of Pontivivens ytuae sp. nov. isolated from deep sea sediment of Mariana Trench.</title>
        <authorList>
            <person name="Wang Z."/>
            <person name="Sun Q.-L."/>
            <person name="Xu X.-D."/>
            <person name="Tang Y.-Z."/>
            <person name="Zhang J."/>
        </authorList>
    </citation>
    <scope>NUCLEOTIDE SEQUENCE [LARGE SCALE GENOMIC DNA]</scope>
    <source>
        <strain evidence="5 6">MT2928</strain>
    </source>
</reference>
<dbReference type="InterPro" id="IPR001763">
    <property type="entry name" value="Rhodanese-like_dom"/>
</dbReference>
<evidence type="ECO:0000259" key="4">
    <source>
        <dbReference type="PROSITE" id="PS50206"/>
    </source>
</evidence>
<dbReference type="Pfam" id="PF22784">
    <property type="entry name" value="PTP-SAK"/>
    <property type="match status" value="1"/>
</dbReference>
<protein>
    <recommendedName>
        <fullName evidence="1">protein-tyrosine-phosphatase</fullName>
        <ecNumber evidence="1">3.1.3.48</ecNumber>
    </recommendedName>
</protein>
<dbReference type="InterPro" id="IPR029021">
    <property type="entry name" value="Prot-tyrosine_phosphatase-like"/>
</dbReference>
<evidence type="ECO:0000313" key="5">
    <source>
        <dbReference type="EMBL" id="QPH52986.1"/>
    </source>
</evidence>
<dbReference type="EMBL" id="CP064942">
    <property type="protein sequence ID" value="QPH52986.1"/>
    <property type="molecule type" value="Genomic_DNA"/>
</dbReference>
<feature type="domain" description="Rhodanese" evidence="4">
    <location>
        <begin position="61"/>
        <end position="114"/>
    </location>
</feature>
<evidence type="ECO:0000256" key="2">
    <source>
        <dbReference type="ARBA" id="ARBA00022801"/>
    </source>
</evidence>
<proteinExistence type="predicted"/>
<organism evidence="5 6">
    <name type="scientific">Pontivivens ytuae</name>
    <dbReference type="NCBI Taxonomy" id="2789856"/>
    <lineage>
        <taxon>Bacteria</taxon>
        <taxon>Pseudomonadati</taxon>
        <taxon>Pseudomonadota</taxon>
        <taxon>Alphaproteobacteria</taxon>
        <taxon>Rhodobacterales</taxon>
        <taxon>Paracoccaceae</taxon>
        <taxon>Pontivivens</taxon>
    </lineage>
</organism>
<dbReference type="PROSITE" id="PS00383">
    <property type="entry name" value="TYR_PHOSPHATASE_1"/>
    <property type="match status" value="1"/>
</dbReference>